<dbReference type="PROSITE" id="PS51857">
    <property type="entry name" value="CSD_2"/>
    <property type="match status" value="1"/>
</dbReference>
<accession>A0A7X6LVW5</accession>
<dbReference type="GO" id="GO:0003676">
    <property type="term" value="F:nucleic acid binding"/>
    <property type="evidence" value="ECO:0007669"/>
    <property type="project" value="InterPro"/>
</dbReference>
<dbReference type="SUPFAM" id="SSF50249">
    <property type="entry name" value="Nucleic acid-binding proteins"/>
    <property type="match status" value="1"/>
</dbReference>
<feature type="domain" description="CSD" evidence="2">
    <location>
        <begin position="4"/>
        <end position="68"/>
    </location>
</feature>
<evidence type="ECO:0000256" key="1">
    <source>
        <dbReference type="SAM" id="MobiDB-lite"/>
    </source>
</evidence>
<name>A0A7X6LVW5_9NOCA</name>
<comment type="caution">
    <text evidence="3">The sequence shown here is derived from an EMBL/GenBank/DDBJ whole genome shotgun (WGS) entry which is preliminary data.</text>
</comment>
<dbReference type="PRINTS" id="PR00050">
    <property type="entry name" value="COLDSHOCK"/>
</dbReference>
<dbReference type="InterPro" id="IPR002059">
    <property type="entry name" value="CSP_DNA-bd"/>
</dbReference>
<reference evidence="3 4" key="1">
    <citation type="submission" date="2020-04" db="EMBL/GenBank/DDBJ databases">
        <title>MicrobeNet Type strains.</title>
        <authorList>
            <person name="Nicholson A.C."/>
        </authorList>
    </citation>
    <scope>NUCLEOTIDE SEQUENCE [LARGE SCALE GENOMIC DNA]</scope>
    <source>
        <strain evidence="3 4">DSM 44445</strain>
    </source>
</reference>
<keyword evidence="4" id="KW-1185">Reference proteome</keyword>
<organism evidence="3 4">
    <name type="scientific">Nocardia veterana</name>
    <dbReference type="NCBI Taxonomy" id="132249"/>
    <lineage>
        <taxon>Bacteria</taxon>
        <taxon>Bacillati</taxon>
        <taxon>Actinomycetota</taxon>
        <taxon>Actinomycetes</taxon>
        <taxon>Mycobacteriales</taxon>
        <taxon>Nocardiaceae</taxon>
        <taxon>Nocardia</taxon>
    </lineage>
</organism>
<dbReference type="Pfam" id="PF00313">
    <property type="entry name" value="CSD"/>
    <property type="match status" value="1"/>
</dbReference>
<dbReference type="CDD" id="cd04458">
    <property type="entry name" value="CSP_CDS"/>
    <property type="match status" value="1"/>
</dbReference>
<dbReference type="EMBL" id="JAAXPE010000004">
    <property type="protein sequence ID" value="NKY85079.1"/>
    <property type="molecule type" value="Genomic_DNA"/>
</dbReference>
<dbReference type="AlphaFoldDB" id="A0A7X6LVW5"/>
<dbReference type="SMART" id="SM00357">
    <property type="entry name" value="CSP"/>
    <property type="match status" value="1"/>
</dbReference>
<dbReference type="Proteomes" id="UP000523447">
    <property type="component" value="Unassembled WGS sequence"/>
</dbReference>
<dbReference type="Gene3D" id="2.40.50.140">
    <property type="entry name" value="Nucleic acid-binding proteins"/>
    <property type="match status" value="1"/>
</dbReference>
<dbReference type="InterPro" id="IPR011129">
    <property type="entry name" value="CSD"/>
</dbReference>
<dbReference type="PANTHER" id="PTHR11544">
    <property type="entry name" value="COLD SHOCK DOMAIN CONTAINING PROTEINS"/>
    <property type="match status" value="1"/>
</dbReference>
<sequence length="105" mass="11430">MPRWQHGRVDWFNAEKGFGFITSDDGTPVFVEYSAIASPGYKTLTAGQRVVFTTVDAPRGPEAAQVVAYPVAIPPTHVRAGTTIHLPTRTRRRSDSSAHRHSAAA</sequence>
<dbReference type="InterPro" id="IPR050181">
    <property type="entry name" value="Cold_shock_domain"/>
</dbReference>
<protein>
    <submittedName>
        <fullName evidence="3">Cold shock domain-containing protein</fullName>
    </submittedName>
</protein>
<dbReference type="InterPro" id="IPR012340">
    <property type="entry name" value="NA-bd_OB-fold"/>
</dbReference>
<evidence type="ECO:0000313" key="4">
    <source>
        <dbReference type="Proteomes" id="UP000523447"/>
    </source>
</evidence>
<proteinExistence type="predicted"/>
<gene>
    <name evidence="3" type="ORF">HGA07_05505</name>
</gene>
<evidence type="ECO:0000313" key="3">
    <source>
        <dbReference type="EMBL" id="NKY85079.1"/>
    </source>
</evidence>
<feature type="region of interest" description="Disordered" evidence="1">
    <location>
        <begin position="85"/>
        <end position="105"/>
    </location>
</feature>
<evidence type="ECO:0000259" key="2">
    <source>
        <dbReference type="PROSITE" id="PS51857"/>
    </source>
</evidence>